<feature type="region of interest" description="Disordered" evidence="4">
    <location>
        <begin position="1"/>
        <end position="23"/>
    </location>
</feature>
<dbReference type="Gene3D" id="3.40.630.30">
    <property type="match status" value="1"/>
</dbReference>
<dbReference type="EMBL" id="JADGIZ020000034">
    <property type="protein sequence ID" value="KAL2914319.1"/>
    <property type="molecule type" value="Genomic_DNA"/>
</dbReference>
<dbReference type="PROSITE" id="PS51730">
    <property type="entry name" value="GNAT_ATAT"/>
    <property type="match status" value="1"/>
</dbReference>
<feature type="domain" description="N-acetyltransferase" evidence="5">
    <location>
        <begin position="865"/>
        <end position="1088"/>
    </location>
</feature>
<feature type="compositionally biased region" description="Acidic residues" evidence="4">
    <location>
        <begin position="114"/>
        <end position="124"/>
    </location>
</feature>
<keyword evidence="1 3" id="KW-0808">Transferase</keyword>
<feature type="compositionally biased region" description="Polar residues" evidence="4">
    <location>
        <begin position="94"/>
        <end position="105"/>
    </location>
</feature>
<dbReference type="Gene3D" id="1.10.472.10">
    <property type="entry name" value="Cyclin-like"/>
    <property type="match status" value="1"/>
</dbReference>
<dbReference type="CDD" id="cd04301">
    <property type="entry name" value="NAT_SF"/>
    <property type="match status" value="1"/>
</dbReference>
<feature type="compositionally biased region" description="Basic residues" evidence="4">
    <location>
        <begin position="350"/>
        <end position="360"/>
    </location>
</feature>
<sequence length="1581" mass="169999">MGNASSTPSGHSSLVVPGSPGDLRYRKRLSFPGLFRNPKSASSFDMEVGNIVNSRRIDDFSPTNPSSNVVSPDDGMGLVPVPFSQGKRKPQPVKASNPTQASDLESGNGGFGGDGDDGGDAEQDNDYEINVLASVMSESENEQAARAVYGQVSISVAQRHADEHVSEVYSFQEIGDGERSQQPSSIPFSTSLALDRLEAGKPMPEAAQLAATAASMVPMRPPLMHPSAATDDGSMYVSEISITIPPGFDGADAAAAAAAGMRKSATRTTVVEAPSAMHHRSESGDAPASQGIVPSASAPQGMAAAASASRPPAATDAKRPANPVVMALRNKSEPNRSASSSSLGGSGSRLSHRKQFHHHNNSKDAGDSDRSSIRSSNSKHSINSLREVFVRNPADPRDPAASVGPSAAATDSTRSDSASSFDRNSSLASGLSDPMPTSTSVHDRPLFGTTASAVNDTSSNPKIAAAQRDVAEKGKQRQQVQAQSQQKQAQDQQQQQQQQQQQRHDSQQNVGSNELSTHASEGSMDWRTTQASVGSNSSLRLRQAMKPMPSEQHGMRRGTIKRAAAIAKFRMIKFNSTSTLFVESTMINADLQDISLYLANSIRRNIAEGSLRSADILSERTHLLSKHIQFYHRAPSDEEVFRFLECLFQSAELNVECVIITLIYIQRMLANTGISIQPNNWARVVLGGVILASKVWDDHAVWNVDFCQIFPDVDVSDLNELERFYMAGIEYDVSVRASVYASYYFELRDMAETASRPWALKPLKRSETNKIMPKPVNISNTRLPPEEPEKPVEDDILSESQAEYNLKHKRPERHMRRSHSDYRFIPSEVPAFVIMRNYLHMRVSYVVQNGRSTRENDLPSHQAAMEFSFNILDVLRKPISIFSATELPKAQRALEKIVEIIDEAGIASAKAQGLRAAVTSTLKLKHNPDQRVYIMRDERRGPPRAQDARNRRGGRLAESHASLADNDSDFHFNTGGLAGFGDLANPDKYVVVGLLKVGIKKLFLVDEYGRQIEISPLCVLDFYIHEAYQRQGFGKRMFEFMLAIEFRSASELCYDRPSDKFLAFLKKHYGLHEYVPQPNNFIVFREFGLGLLELDAKGRPKPPLKFDPLALPASKSRPTNERPAQRGQRSEGLLAKFSHITKSGDPSPHQDGASGPEGGQHSSSDSQAAGGQGGGPNSSAANLDGLGPNRHLTTSQNAVGNGLAGEALTEDDEEDDGDFGENERSFNEIPGVDLYPVGTFRGPPGSDDAEDGEYKSHRRNHHNHHHHHKHRQHNRRGSNADGGGKQRGHSRESSQSGLQGHDGSGIALDSSFPPNHLRGGDLTSMLARRPNSRLSRMSMVSTLASSTLAQGSGKPPSRNGGTSSSVRVASVPTGGGDDPFASPLKPSTPNPLAKRAPGDPVPIDPHEGPIDWSASRAPHAALPATYARGMPNPELAAQEAERKARIRMLMQADRFPHLPQHGGGGGVVGAAGGAAGIGGMAAGGSLNVGLTFGPPKAPGPGAGLGHLGLGFGAGASSSLSSVALISSGLGSLVERGPHGRGRGRDGHLLTLRPNVTEQESRFGLSPLGLQLDGGVGKPVRH</sequence>
<feature type="region of interest" description="Disordered" evidence="4">
    <location>
        <begin position="1209"/>
        <end position="1323"/>
    </location>
</feature>
<dbReference type="InterPro" id="IPR013922">
    <property type="entry name" value="Cyclin_PHO80-like"/>
</dbReference>
<dbReference type="EC" id="2.3.1.108" evidence="3"/>
<comment type="similarity">
    <text evidence="3">Belongs to the acetyltransferase ATAT1 family.</text>
</comment>
<dbReference type="PANTHER" id="PTHR12327">
    <property type="entry name" value="ALPHA-TUBULIN N-ACETYLTRANSFERASE 1"/>
    <property type="match status" value="1"/>
</dbReference>
<name>A0ABR4N498_9FUNG</name>
<evidence type="ECO:0000256" key="3">
    <source>
        <dbReference type="HAMAP-Rule" id="MF_03130"/>
    </source>
</evidence>
<keyword evidence="2 3" id="KW-0012">Acyltransferase</keyword>
<dbReference type="CDD" id="cd20540">
    <property type="entry name" value="CYCLIN_CCNY_like"/>
    <property type="match status" value="1"/>
</dbReference>
<evidence type="ECO:0000313" key="6">
    <source>
        <dbReference type="EMBL" id="KAL2914319.1"/>
    </source>
</evidence>
<feature type="compositionally biased region" description="Low complexity" evidence="4">
    <location>
        <begin position="373"/>
        <end position="384"/>
    </location>
</feature>
<proteinExistence type="inferred from homology"/>
<gene>
    <name evidence="6" type="ORF">HK105_206091</name>
</gene>
<protein>
    <recommendedName>
        <fullName evidence="3">Alpha-tubulin N-acetyltransferase</fullName>
        <shortName evidence="3">Alpha-TAT</shortName>
        <shortName evidence="3">TAT</shortName>
        <ecNumber evidence="3">2.3.1.108</ecNumber>
    </recommendedName>
    <alternativeName>
        <fullName evidence="3">Acetyltransferase mec-17 homolog</fullName>
    </alternativeName>
</protein>
<dbReference type="PANTHER" id="PTHR12327:SF0">
    <property type="entry name" value="ALPHA-TUBULIN N-ACETYLTRANSFERASE 1"/>
    <property type="match status" value="1"/>
</dbReference>
<feature type="compositionally biased region" description="Low complexity" evidence="4">
    <location>
        <begin position="61"/>
        <end position="72"/>
    </location>
</feature>
<feature type="compositionally biased region" description="Acidic residues" evidence="4">
    <location>
        <begin position="1209"/>
        <end position="1220"/>
    </location>
</feature>
<feature type="compositionally biased region" description="Low complexity" evidence="4">
    <location>
        <begin position="406"/>
        <end position="429"/>
    </location>
</feature>
<feature type="compositionally biased region" description="Polar residues" evidence="4">
    <location>
        <begin position="449"/>
        <end position="461"/>
    </location>
</feature>
<keyword evidence="7" id="KW-1185">Reference proteome</keyword>
<dbReference type="HAMAP" id="MF_03130">
    <property type="entry name" value="mec17"/>
    <property type="match status" value="1"/>
</dbReference>
<feature type="compositionally biased region" description="Low complexity" evidence="4">
    <location>
        <begin position="477"/>
        <end position="501"/>
    </location>
</feature>
<feature type="region of interest" description="Disordered" evidence="4">
    <location>
        <begin position="54"/>
        <end position="124"/>
    </location>
</feature>
<dbReference type="SUPFAM" id="SSF47954">
    <property type="entry name" value="Cyclin-like"/>
    <property type="match status" value="1"/>
</dbReference>
<feature type="region of interest" description="Disordered" evidence="4">
    <location>
        <begin position="269"/>
        <end position="557"/>
    </location>
</feature>
<comment type="caution">
    <text evidence="6">The sequence shown here is derived from an EMBL/GenBank/DDBJ whole genome shotgun (WGS) entry which is preliminary data.</text>
</comment>
<dbReference type="Pfam" id="PF05301">
    <property type="entry name" value="Acetyltransf_16"/>
    <property type="match status" value="2"/>
</dbReference>
<comment type="catalytic activity">
    <reaction evidence="3">
        <text>L-lysyl-[alpha-tubulin] + acetyl-CoA = N(6)-acetyl-L-lysyl-[alpha-tubulin] + CoA + H(+)</text>
        <dbReference type="Rhea" id="RHEA:15277"/>
        <dbReference type="Rhea" id="RHEA-COMP:11278"/>
        <dbReference type="Rhea" id="RHEA-COMP:11279"/>
        <dbReference type="ChEBI" id="CHEBI:15378"/>
        <dbReference type="ChEBI" id="CHEBI:29969"/>
        <dbReference type="ChEBI" id="CHEBI:57287"/>
        <dbReference type="ChEBI" id="CHEBI:57288"/>
        <dbReference type="ChEBI" id="CHEBI:61930"/>
        <dbReference type="EC" id="2.3.1.108"/>
    </reaction>
</comment>
<evidence type="ECO:0000313" key="7">
    <source>
        <dbReference type="Proteomes" id="UP001527925"/>
    </source>
</evidence>
<accession>A0ABR4N498</accession>
<evidence type="ECO:0000256" key="4">
    <source>
        <dbReference type="SAM" id="MobiDB-lite"/>
    </source>
</evidence>
<feature type="compositionally biased region" description="Basic residues" evidence="4">
    <location>
        <begin position="1256"/>
        <end position="1276"/>
    </location>
</feature>
<feature type="compositionally biased region" description="Low complexity" evidence="4">
    <location>
        <begin position="294"/>
        <end position="315"/>
    </location>
</feature>
<feature type="compositionally biased region" description="Polar residues" evidence="4">
    <location>
        <begin position="509"/>
        <end position="540"/>
    </location>
</feature>
<dbReference type="InterPro" id="IPR036915">
    <property type="entry name" value="Cyclin-like_sf"/>
</dbReference>
<feature type="region of interest" description="Disordered" evidence="4">
    <location>
        <begin position="1342"/>
        <end position="1414"/>
    </location>
</feature>
<feature type="compositionally biased region" description="Basic and acidic residues" evidence="4">
    <location>
        <begin position="361"/>
        <end position="372"/>
    </location>
</feature>
<evidence type="ECO:0000259" key="5">
    <source>
        <dbReference type="PROSITE" id="PS51730"/>
    </source>
</evidence>
<feature type="compositionally biased region" description="Low complexity" evidence="4">
    <location>
        <begin position="1159"/>
        <end position="1169"/>
    </location>
</feature>
<feature type="binding site" evidence="3">
    <location>
        <begin position="1022"/>
        <end position="1035"/>
    </location>
    <ligand>
        <name>acetyl-CoA</name>
        <dbReference type="ChEBI" id="CHEBI:57288"/>
    </ligand>
</feature>
<feature type="region of interest" description="Disordered" evidence="4">
    <location>
        <begin position="1103"/>
        <end position="1197"/>
    </location>
</feature>
<comment type="function">
    <text evidence="3">Specifically acetylates 'Lys-40' in alpha-tubulin on the lumenal side of microtubules. Promotes microtubule destabilization and accelerates microtubule dynamics; this activity may be independent of acetylation activity. Acetylates alpha-tubulin with a slow enzymatic rate, due to a catalytic site that is not optimized for acetyl transfer. Enters the microtubule through each end and diffuses quickly throughout the lumen of microtubules. Acetylates only long/old microtubules because of its slow acetylation rate since it does not have time to act on dynamically unstable microtubules before the enzyme is released.</text>
</comment>
<dbReference type="InterPro" id="IPR038746">
    <property type="entry name" value="Atat"/>
</dbReference>
<feature type="region of interest" description="Disordered" evidence="4">
    <location>
        <begin position="936"/>
        <end position="955"/>
    </location>
</feature>
<feature type="site" description="Crucial for catalytic activity" evidence="3">
    <location>
        <position position="912"/>
    </location>
</feature>
<evidence type="ECO:0000256" key="2">
    <source>
        <dbReference type="ARBA" id="ARBA00023315"/>
    </source>
</evidence>
<dbReference type="Proteomes" id="UP001527925">
    <property type="component" value="Unassembled WGS sequence"/>
</dbReference>
<evidence type="ECO:0000256" key="1">
    <source>
        <dbReference type="ARBA" id="ARBA00022679"/>
    </source>
</evidence>
<dbReference type="Pfam" id="PF08613">
    <property type="entry name" value="Cyclin"/>
    <property type="match status" value="1"/>
</dbReference>
<feature type="binding site" evidence="3">
    <location>
        <begin position="1058"/>
        <end position="1067"/>
    </location>
    <ligand>
        <name>acetyl-CoA</name>
        <dbReference type="ChEBI" id="CHEBI:57288"/>
    </ligand>
</feature>
<feature type="compositionally biased region" description="Polar residues" evidence="4">
    <location>
        <begin position="1"/>
        <end position="12"/>
    </location>
</feature>
<organism evidence="6 7">
    <name type="scientific">Polyrhizophydium stewartii</name>
    <dbReference type="NCBI Taxonomy" id="2732419"/>
    <lineage>
        <taxon>Eukaryota</taxon>
        <taxon>Fungi</taxon>
        <taxon>Fungi incertae sedis</taxon>
        <taxon>Chytridiomycota</taxon>
        <taxon>Chytridiomycota incertae sedis</taxon>
        <taxon>Chytridiomycetes</taxon>
        <taxon>Rhizophydiales</taxon>
        <taxon>Rhizophydiales incertae sedis</taxon>
        <taxon>Polyrhizophydium</taxon>
    </lineage>
</organism>
<reference evidence="6 7" key="1">
    <citation type="submission" date="2023-09" db="EMBL/GenBank/DDBJ databases">
        <title>Pangenome analysis of Batrachochytrium dendrobatidis and related Chytrids.</title>
        <authorList>
            <person name="Yacoub M.N."/>
            <person name="Stajich J.E."/>
            <person name="James T.Y."/>
        </authorList>
    </citation>
    <scope>NUCLEOTIDE SEQUENCE [LARGE SCALE GENOMIC DNA]</scope>
    <source>
        <strain evidence="6 7">JEL0888</strain>
    </source>
</reference>
<dbReference type="InterPro" id="IPR007965">
    <property type="entry name" value="GNAT_ATAT"/>
</dbReference>